<dbReference type="PRINTS" id="PR00368">
    <property type="entry name" value="FADPNR"/>
</dbReference>
<dbReference type="EMBL" id="FQUL01000040">
    <property type="protein sequence ID" value="SHE93625.1"/>
    <property type="molecule type" value="Genomic_DNA"/>
</dbReference>
<comment type="similarity">
    <text evidence="2">Belongs to the class-III pyridine nucleotide-disulfide oxidoreductase family.</text>
</comment>
<dbReference type="PANTHER" id="PTHR43429">
    <property type="entry name" value="PYRIDINE NUCLEOTIDE-DISULFIDE OXIDOREDUCTASE DOMAIN-CONTAINING"/>
    <property type="match status" value="1"/>
</dbReference>
<keyword evidence="6" id="KW-0676">Redox-active center</keyword>
<evidence type="ECO:0000313" key="9">
    <source>
        <dbReference type="Proteomes" id="UP000184295"/>
    </source>
</evidence>
<accession>A0A1M4XJE0</accession>
<dbReference type="Gene3D" id="3.50.50.60">
    <property type="entry name" value="FAD/NAD(P)-binding domain"/>
    <property type="match status" value="2"/>
</dbReference>
<comment type="cofactor">
    <cofactor evidence="1">
        <name>FAD</name>
        <dbReference type="ChEBI" id="CHEBI:57692"/>
    </cofactor>
</comment>
<evidence type="ECO:0000259" key="7">
    <source>
        <dbReference type="PROSITE" id="PS50206"/>
    </source>
</evidence>
<dbReference type="PROSITE" id="PS50206">
    <property type="entry name" value="RHODANESE_3"/>
    <property type="match status" value="1"/>
</dbReference>
<dbReference type="Gene3D" id="3.40.250.10">
    <property type="entry name" value="Rhodanese-like domain"/>
    <property type="match status" value="1"/>
</dbReference>
<reference evidence="9" key="1">
    <citation type="submission" date="2016-11" db="EMBL/GenBank/DDBJ databases">
        <authorList>
            <person name="Varghese N."/>
            <person name="Submissions S."/>
        </authorList>
    </citation>
    <scope>NUCLEOTIDE SEQUENCE [LARGE SCALE GENOMIC DNA]</scope>
    <source>
        <strain evidence="9">DSM 19514</strain>
    </source>
</reference>
<dbReference type="PANTHER" id="PTHR43429:SF1">
    <property type="entry name" value="NAD(P)H SULFUR OXIDOREDUCTASE (COA-DEPENDENT)"/>
    <property type="match status" value="1"/>
</dbReference>
<dbReference type="GO" id="GO:0016491">
    <property type="term" value="F:oxidoreductase activity"/>
    <property type="evidence" value="ECO:0007669"/>
    <property type="project" value="UniProtKB-KW"/>
</dbReference>
<evidence type="ECO:0000256" key="6">
    <source>
        <dbReference type="ARBA" id="ARBA00023284"/>
    </source>
</evidence>
<evidence type="ECO:0000256" key="3">
    <source>
        <dbReference type="ARBA" id="ARBA00022630"/>
    </source>
</evidence>
<dbReference type="Pfam" id="PF02852">
    <property type="entry name" value="Pyr_redox_dim"/>
    <property type="match status" value="1"/>
</dbReference>
<dbReference type="OrthoDB" id="9802028at2"/>
<dbReference type="SUPFAM" id="SSF51905">
    <property type="entry name" value="FAD/NAD(P)-binding domain"/>
    <property type="match status" value="1"/>
</dbReference>
<organism evidence="8 9">
    <name type="scientific">Ferrithrix thermotolerans DSM 19514</name>
    <dbReference type="NCBI Taxonomy" id="1121881"/>
    <lineage>
        <taxon>Bacteria</taxon>
        <taxon>Bacillati</taxon>
        <taxon>Actinomycetota</taxon>
        <taxon>Acidimicrobiia</taxon>
        <taxon>Acidimicrobiales</taxon>
        <taxon>Acidimicrobiaceae</taxon>
        <taxon>Ferrithrix</taxon>
    </lineage>
</organism>
<sequence>MRKIVVVGGVAGGMSAATRLRRLDESAEITVIERSGHVSYANCGLPYYLGSVIEQEEDLLLQTPERLNARFNLDVRVNTEVVAIDSKEHRVGIRRIGDDEVTYLPYDKLILSPGAKPVVLDINGADYVKVLRTVEDVRALVRHLGRSPKGAVVIGAGFVGLETAENLKQVGIDVTVIEAASQVLPVLDPELAVAVEEELLRNNVSVLTGVAVREVDEGGVILSDGRRIDGELVVSAVGVRPDVSLALDAGLRLGPRGGIAVDEDNLTSDPDIYAVGDAVEKFEVFGNDTSLIALANIANRQGRRVADHICGLPSRHSPSLGTAIVRVFDLVAGTTGWSEKRLRGSGISYAVARAHPMDHASYYPGAEPLSIKLLFDTDSGLILGAQAVGRKGVDKRIDVLATAIRAGMTAEDLINLELAYAPPFSSAKDPINMLGYIAENIRFGDCDVAEPEEIDDLVGMGWQILDVRSESEYLEGSIPGSRWIPIDELRTRISELPSVPYLVYCAVGLRGHTATRLLKESGFKARNMNGGYLTYLAVKAAQKNKNKIPTPQGV</sequence>
<dbReference type="InterPro" id="IPR016156">
    <property type="entry name" value="FAD/NAD-linked_Rdtase_dimer_sf"/>
</dbReference>
<keyword evidence="3" id="KW-0285">Flavoprotein</keyword>
<feature type="domain" description="Rhodanese" evidence="7">
    <location>
        <begin position="461"/>
        <end position="544"/>
    </location>
</feature>
<dbReference type="InterPro" id="IPR050260">
    <property type="entry name" value="FAD-bd_OxRdtase"/>
</dbReference>
<dbReference type="InterPro" id="IPR036873">
    <property type="entry name" value="Rhodanese-like_dom_sf"/>
</dbReference>
<evidence type="ECO:0000256" key="4">
    <source>
        <dbReference type="ARBA" id="ARBA00022827"/>
    </source>
</evidence>
<dbReference type="Pfam" id="PF00581">
    <property type="entry name" value="Rhodanese"/>
    <property type="match status" value="1"/>
</dbReference>
<keyword evidence="5" id="KW-0560">Oxidoreductase</keyword>
<dbReference type="InterPro" id="IPR004099">
    <property type="entry name" value="Pyr_nucl-diS_OxRdtase_dimer"/>
</dbReference>
<evidence type="ECO:0000256" key="5">
    <source>
        <dbReference type="ARBA" id="ARBA00023002"/>
    </source>
</evidence>
<dbReference type="RefSeq" id="WP_072792104.1">
    <property type="nucleotide sequence ID" value="NZ_FQUL01000040.1"/>
</dbReference>
<dbReference type="SUPFAM" id="SSF55424">
    <property type="entry name" value="FAD/NAD-linked reductases, dimerisation (C-terminal) domain"/>
    <property type="match status" value="1"/>
</dbReference>
<dbReference type="SMART" id="SM00450">
    <property type="entry name" value="RHOD"/>
    <property type="match status" value="1"/>
</dbReference>
<protein>
    <submittedName>
        <fullName evidence="8">NADPH-dependent 2,4-dienoyl-CoA reductase, sulfur reductase</fullName>
    </submittedName>
</protein>
<evidence type="ECO:0000313" key="8">
    <source>
        <dbReference type="EMBL" id="SHE93625.1"/>
    </source>
</evidence>
<gene>
    <name evidence="8" type="ORF">SAMN02745225_02044</name>
</gene>
<evidence type="ECO:0000256" key="2">
    <source>
        <dbReference type="ARBA" id="ARBA00009130"/>
    </source>
</evidence>
<proteinExistence type="inferred from homology"/>
<dbReference type="STRING" id="1121881.SAMN02745225_02044"/>
<keyword evidence="9" id="KW-1185">Reference proteome</keyword>
<dbReference type="Pfam" id="PF07992">
    <property type="entry name" value="Pyr_redox_2"/>
    <property type="match status" value="1"/>
</dbReference>
<dbReference type="AlphaFoldDB" id="A0A1M4XJE0"/>
<dbReference type="Proteomes" id="UP000184295">
    <property type="component" value="Unassembled WGS sequence"/>
</dbReference>
<keyword evidence="4" id="KW-0274">FAD</keyword>
<dbReference type="SUPFAM" id="SSF52821">
    <property type="entry name" value="Rhodanese/Cell cycle control phosphatase"/>
    <property type="match status" value="1"/>
</dbReference>
<dbReference type="InterPro" id="IPR023753">
    <property type="entry name" value="FAD/NAD-binding_dom"/>
</dbReference>
<dbReference type="InterPro" id="IPR036188">
    <property type="entry name" value="FAD/NAD-bd_sf"/>
</dbReference>
<dbReference type="InterPro" id="IPR001763">
    <property type="entry name" value="Rhodanese-like_dom"/>
</dbReference>
<name>A0A1M4XJE0_9ACTN</name>
<evidence type="ECO:0000256" key="1">
    <source>
        <dbReference type="ARBA" id="ARBA00001974"/>
    </source>
</evidence>
<dbReference type="PRINTS" id="PR00411">
    <property type="entry name" value="PNDRDTASEI"/>
</dbReference>